<evidence type="ECO:0000313" key="9">
    <source>
        <dbReference type="EMBL" id="OFE13979.1"/>
    </source>
</evidence>
<comment type="cofactor">
    <cofactor evidence="1">
        <name>Mn(2+)</name>
        <dbReference type="ChEBI" id="CHEBI:29035"/>
    </cofactor>
</comment>
<dbReference type="STRING" id="1524254.PHACT_06495"/>
<dbReference type="AlphaFoldDB" id="A0A1E8CNE3"/>
<evidence type="ECO:0000256" key="3">
    <source>
        <dbReference type="ARBA" id="ARBA00022723"/>
    </source>
</evidence>
<sequence length="201" mass="22231">MESFFRQSPSSTGLILPPDPAEHGYQPDQQIDGRHMRRAGVLIPVIRSRDGGDSRIMLTLRTQHLRAHAGQVSLPGGSAEPQDTDIIGTALREAEEETCLPANAVQVMGTLPALIMPSAFHVTPVVGLVDADVQLQACPIEVAEIFYVPTTFLLNPKNYRVASMEFQNRERRFMETYFDGYRIWGATAAILHHLAKQINAP</sequence>
<dbReference type="Gene3D" id="3.90.79.10">
    <property type="entry name" value="Nucleoside Triphosphate Pyrophosphohydrolase"/>
    <property type="match status" value="1"/>
</dbReference>
<dbReference type="InterPro" id="IPR045121">
    <property type="entry name" value="CoAse"/>
</dbReference>
<proteinExistence type="predicted"/>
<evidence type="ECO:0000256" key="2">
    <source>
        <dbReference type="ARBA" id="ARBA00001946"/>
    </source>
</evidence>
<evidence type="ECO:0000256" key="4">
    <source>
        <dbReference type="ARBA" id="ARBA00022801"/>
    </source>
</evidence>
<feature type="compositionally biased region" description="Polar residues" evidence="7">
    <location>
        <begin position="1"/>
        <end position="13"/>
    </location>
</feature>
<accession>A0A1E8CNE3</accession>
<evidence type="ECO:0000313" key="10">
    <source>
        <dbReference type="Proteomes" id="UP000175669"/>
    </source>
</evidence>
<evidence type="ECO:0000259" key="8">
    <source>
        <dbReference type="PROSITE" id="PS51462"/>
    </source>
</evidence>
<name>A0A1E8CNE3_9GAMM</name>
<protein>
    <recommendedName>
        <fullName evidence="8">Nudix hydrolase domain-containing protein</fullName>
    </recommendedName>
</protein>
<keyword evidence="10" id="KW-1185">Reference proteome</keyword>
<evidence type="ECO:0000256" key="5">
    <source>
        <dbReference type="ARBA" id="ARBA00022842"/>
    </source>
</evidence>
<evidence type="ECO:0000256" key="7">
    <source>
        <dbReference type="SAM" id="MobiDB-lite"/>
    </source>
</evidence>
<organism evidence="9 10">
    <name type="scientific">Pseudohongiella acticola</name>
    <dbReference type="NCBI Taxonomy" id="1524254"/>
    <lineage>
        <taxon>Bacteria</taxon>
        <taxon>Pseudomonadati</taxon>
        <taxon>Pseudomonadota</taxon>
        <taxon>Gammaproteobacteria</taxon>
        <taxon>Pseudomonadales</taxon>
        <taxon>Pseudohongiellaceae</taxon>
        <taxon>Pseudohongiella</taxon>
    </lineage>
</organism>
<dbReference type="Pfam" id="PF00293">
    <property type="entry name" value="NUDIX"/>
    <property type="match status" value="1"/>
</dbReference>
<dbReference type="PROSITE" id="PS51462">
    <property type="entry name" value="NUDIX"/>
    <property type="match status" value="1"/>
</dbReference>
<reference evidence="10" key="1">
    <citation type="submission" date="2016-07" db="EMBL/GenBank/DDBJ databases">
        <authorList>
            <person name="Florea S."/>
            <person name="Webb J.S."/>
            <person name="Jaromczyk J."/>
            <person name="Schardl C.L."/>
        </authorList>
    </citation>
    <scope>NUCLEOTIDE SEQUENCE [LARGE SCALE GENOMIC DNA]</scope>
    <source>
        <strain evidence="10">KCTC 42131</strain>
    </source>
</reference>
<comment type="cofactor">
    <cofactor evidence="2">
        <name>Mg(2+)</name>
        <dbReference type="ChEBI" id="CHEBI:18420"/>
    </cofactor>
</comment>
<dbReference type="InterPro" id="IPR015797">
    <property type="entry name" value="NUDIX_hydrolase-like_dom_sf"/>
</dbReference>
<dbReference type="GO" id="GO:0046872">
    <property type="term" value="F:metal ion binding"/>
    <property type="evidence" value="ECO:0007669"/>
    <property type="project" value="UniProtKB-KW"/>
</dbReference>
<dbReference type="GO" id="GO:0010945">
    <property type="term" value="F:coenzyme A diphosphatase activity"/>
    <property type="evidence" value="ECO:0007669"/>
    <property type="project" value="InterPro"/>
</dbReference>
<dbReference type="PANTHER" id="PTHR12992:SF11">
    <property type="entry name" value="MITOCHONDRIAL COENZYME A DIPHOSPHATASE NUDT8"/>
    <property type="match status" value="1"/>
</dbReference>
<feature type="domain" description="Nudix hydrolase" evidence="8">
    <location>
        <begin position="36"/>
        <end position="174"/>
    </location>
</feature>
<evidence type="ECO:0000256" key="6">
    <source>
        <dbReference type="ARBA" id="ARBA00023211"/>
    </source>
</evidence>
<keyword evidence="5" id="KW-0460">Magnesium</keyword>
<keyword evidence="4" id="KW-0378">Hydrolase</keyword>
<dbReference type="SUPFAM" id="SSF55811">
    <property type="entry name" value="Nudix"/>
    <property type="match status" value="1"/>
</dbReference>
<dbReference type="InterPro" id="IPR000086">
    <property type="entry name" value="NUDIX_hydrolase_dom"/>
</dbReference>
<keyword evidence="6" id="KW-0464">Manganese</keyword>
<gene>
    <name evidence="9" type="ORF">PHACT_06495</name>
</gene>
<feature type="region of interest" description="Disordered" evidence="7">
    <location>
        <begin position="1"/>
        <end position="25"/>
    </location>
</feature>
<comment type="caution">
    <text evidence="9">The sequence shown here is derived from an EMBL/GenBank/DDBJ whole genome shotgun (WGS) entry which is preliminary data.</text>
</comment>
<keyword evidence="3" id="KW-0479">Metal-binding</keyword>
<dbReference type="CDD" id="cd03426">
    <property type="entry name" value="NUDIX_CoAse_Nudt7"/>
    <property type="match status" value="1"/>
</dbReference>
<dbReference type="Proteomes" id="UP000175669">
    <property type="component" value="Unassembled WGS sequence"/>
</dbReference>
<dbReference type="PANTHER" id="PTHR12992">
    <property type="entry name" value="NUDIX HYDROLASE"/>
    <property type="match status" value="1"/>
</dbReference>
<dbReference type="EMBL" id="MASR01000001">
    <property type="protein sequence ID" value="OFE13979.1"/>
    <property type="molecule type" value="Genomic_DNA"/>
</dbReference>
<dbReference type="NCBIfam" id="NF007980">
    <property type="entry name" value="PRK10707.1"/>
    <property type="match status" value="1"/>
</dbReference>
<evidence type="ECO:0000256" key="1">
    <source>
        <dbReference type="ARBA" id="ARBA00001936"/>
    </source>
</evidence>